<dbReference type="Gene3D" id="3.90.1150.10">
    <property type="entry name" value="Aspartate Aminotransferase, domain 1"/>
    <property type="match status" value="1"/>
</dbReference>
<dbReference type="Pfam" id="PF00155">
    <property type="entry name" value="Aminotran_1_2"/>
    <property type="match status" value="1"/>
</dbReference>
<evidence type="ECO:0000313" key="4">
    <source>
        <dbReference type="Proteomes" id="UP000291116"/>
    </source>
</evidence>
<dbReference type="InterPro" id="IPR050478">
    <property type="entry name" value="Ethylene_sulfur-biosynth"/>
</dbReference>
<dbReference type="InterPro" id="IPR015421">
    <property type="entry name" value="PyrdxlP-dep_Trfase_major"/>
</dbReference>
<dbReference type="Proteomes" id="UP000291116">
    <property type="component" value="Unassembled WGS sequence"/>
</dbReference>
<dbReference type="PANTHER" id="PTHR43795:SF39">
    <property type="entry name" value="AMINOTRANSFERASE CLASS I_CLASSII DOMAIN-CONTAINING PROTEIN"/>
    <property type="match status" value="1"/>
</dbReference>
<dbReference type="CDD" id="cd00609">
    <property type="entry name" value="AAT_like"/>
    <property type="match status" value="1"/>
</dbReference>
<dbReference type="GO" id="GO:0030170">
    <property type="term" value="F:pyridoxal phosphate binding"/>
    <property type="evidence" value="ECO:0007669"/>
    <property type="project" value="InterPro"/>
</dbReference>
<evidence type="ECO:0000313" key="3">
    <source>
        <dbReference type="EMBL" id="VEU41152.1"/>
    </source>
</evidence>
<feature type="domain" description="Aminotransferase class I/classII large" evidence="2">
    <location>
        <begin position="205"/>
        <end position="516"/>
    </location>
</feature>
<dbReference type="InterPro" id="IPR015422">
    <property type="entry name" value="PyrdxlP-dep_Trfase_small"/>
</dbReference>
<dbReference type="InterPro" id="IPR004839">
    <property type="entry name" value="Aminotransferase_I/II_large"/>
</dbReference>
<dbReference type="Gene3D" id="3.40.640.10">
    <property type="entry name" value="Type I PLP-dependent aspartate aminotransferase-like (Major domain)"/>
    <property type="match status" value="1"/>
</dbReference>
<dbReference type="InterPro" id="IPR015424">
    <property type="entry name" value="PyrdxlP-dep_Trfase"/>
</dbReference>
<sequence>MPRDFSPERSISIVSAVLFGLAARWTVRNIRRERIRKARSGWAIYYPGEDDDDDNDDGSSSSNNAGAARVSRRCRNALSPATPYLASFLRGLAYACSPDDAPDGYVLLCMAENKLLIDLLSQRLQTPSTTVAAFSNPMVYCYNSFLGLPVARQAVSYFLANRFLYAPAESGSGAGEGRHFRGPSPIMAGTTAGTARVSLPQALQSINPAHIGIGSGAAGILNALFFLLGDEGDACLIPAPYYAAFESDLRIVARVVPFAVHMADPASGPSASELDLAFIEAKSQRLNPRFLLITNPNNPLGVVYSSTIMRNAVAWARKRKVHTIVDEIYALSTHRRHGHGFESIISILDNRLGNDVHFVWSVSKDFGASGLRFGVVYSQNETLLEGLANLNVFSGVSNPIQMVVSELLTDDDFLDTYLDESRARLRRSYHICIEKLEEMVLPFVPAVAGQFVYVDFSSLLPQKTTEWEQKLSALLIDHARLVLTPGESQRERTPGMFRICYAWVTPEVLEIGMERLSRIVAKIRRMDWSDLNESTLSGVII</sequence>
<keyword evidence="4" id="KW-1185">Reference proteome</keyword>
<dbReference type="EMBL" id="CAACVS010000335">
    <property type="protein sequence ID" value="VEU41152.1"/>
    <property type="molecule type" value="Genomic_DNA"/>
</dbReference>
<dbReference type="SUPFAM" id="SSF53383">
    <property type="entry name" value="PLP-dependent transferases"/>
    <property type="match status" value="1"/>
</dbReference>
<dbReference type="GO" id="GO:0008483">
    <property type="term" value="F:transaminase activity"/>
    <property type="evidence" value="ECO:0007669"/>
    <property type="project" value="TreeGrafter"/>
</dbReference>
<protein>
    <recommendedName>
        <fullName evidence="2">Aminotransferase class I/classII large domain-containing protein</fullName>
    </recommendedName>
</protein>
<gene>
    <name evidence="3" type="ORF">PSNMU_V1.4_AUG-EV-PASAV3_0081190</name>
</gene>
<keyword evidence="1" id="KW-0663">Pyridoxal phosphate</keyword>
<accession>A0A448ZGJ4</accession>
<proteinExistence type="predicted"/>
<evidence type="ECO:0000256" key="1">
    <source>
        <dbReference type="ARBA" id="ARBA00022898"/>
    </source>
</evidence>
<dbReference type="AlphaFoldDB" id="A0A448ZGJ4"/>
<reference evidence="3 4" key="1">
    <citation type="submission" date="2019-01" db="EMBL/GenBank/DDBJ databases">
        <authorList>
            <person name="Ferrante I. M."/>
        </authorList>
    </citation>
    <scope>NUCLEOTIDE SEQUENCE [LARGE SCALE GENOMIC DNA]</scope>
    <source>
        <strain evidence="3 4">B856</strain>
    </source>
</reference>
<evidence type="ECO:0000259" key="2">
    <source>
        <dbReference type="Pfam" id="PF00155"/>
    </source>
</evidence>
<organism evidence="3 4">
    <name type="scientific">Pseudo-nitzschia multistriata</name>
    <dbReference type="NCBI Taxonomy" id="183589"/>
    <lineage>
        <taxon>Eukaryota</taxon>
        <taxon>Sar</taxon>
        <taxon>Stramenopiles</taxon>
        <taxon>Ochrophyta</taxon>
        <taxon>Bacillariophyta</taxon>
        <taxon>Bacillariophyceae</taxon>
        <taxon>Bacillariophycidae</taxon>
        <taxon>Bacillariales</taxon>
        <taxon>Bacillariaceae</taxon>
        <taxon>Pseudo-nitzschia</taxon>
    </lineage>
</organism>
<dbReference type="GO" id="GO:0006520">
    <property type="term" value="P:amino acid metabolic process"/>
    <property type="evidence" value="ECO:0007669"/>
    <property type="project" value="TreeGrafter"/>
</dbReference>
<name>A0A448ZGJ4_9STRA</name>
<dbReference type="OrthoDB" id="691673at2759"/>
<dbReference type="PANTHER" id="PTHR43795">
    <property type="entry name" value="BIFUNCTIONAL ASPARTATE AMINOTRANSFERASE AND GLUTAMATE/ASPARTATE-PREPHENATE AMINOTRANSFERASE-RELATED"/>
    <property type="match status" value="1"/>
</dbReference>